<gene>
    <name evidence="4" type="ORF">C454_13433</name>
</gene>
<evidence type="ECO:0000256" key="1">
    <source>
        <dbReference type="SAM" id="MobiDB-lite"/>
    </source>
</evidence>
<dbReference type="EMBL" id="AOLJ01000019">
    <property type="protein sequence ID" value="ELZ79300.1"/>
    <property type="molecule type" value="Genomic_DNA"/>
</dbReference>
<evidence type="ECO:0000313" key="5">
    <source>
        <dbReference type="Proteomes" id="UP000011571"/>
    </source>
</evidence>
<feature type="transmembrane region" description="Helical" evidence="2">
    <location>
        <begin position="44"/>
        <end position="64"/>
    </location>
</feature>
<feature type="domain" description="DUF8151" evidence="3">
    <location>
        <begin position="33"/>
        <end position="110"/>
    </location>
</feature>
<dbReference type="InterPro" id="IPR058464">
    <property type="entry name" value="DUF8151"/>
</dbReference>
<keyword evidence="5" id="KW-1185">Reference proteome</keyword>
<dbReference type="AlphaFoldDB" id="M0H479"/>
<feature type="region of interest" description="Disordered" evidence="1">
    <location>
        <begin position="1"/>
        <end position="32"/>
    </location>
</feature>
<evidence type="ECO:0000259" key="3">
    <source>
        <dbReference type="Pfam" id="PF26478"/>
    </source>
</evidence>
<comment type="caution">
    <text evidence="4">The sequence shown here is derived from an EMBL/GenBank/DDBJ whole genome shotgun (WGS) entry which is preliminary data.</text>
</comment>
<reference evidence="4 5" key="1">
    <citation type="journal article" date="2014" name="PLoS Genet.">
        <title>Phylogenetically driven sequencing of extremely halophilic archaea reveals strategies for static and dynamic osmo-response.</title>
        <authorList>
            <person name="Becker E.A."/>
            <person name="Seitzer P.M."/>
            <person name="Tritt A."/>
            <person name="Larsen D."/>
            <person name="Krusor M."/>
            <person name="Yao A.I."/>
            <person name="Wu D."/>
            <person name="Madern D."/>
            <person name="Eisen J.A."/>
            <person name="Darling A.E."/>
            <person name="Facciotti M.T."/>
        </authorList>
    </citation>
    <scope>NUCLEOTIDE SEQUENCE [LARGE SCALE GENOMIC DNA]</scope>
    <source>
        <strain evidence="5">ATCC 33959 / DSM 4427 / JCM 8863 / NBRC 102184 / NCIMB 2188 / Ma 2.38</strain>
    </source>
</reference>
<dbReference type="PATRIC" id="fig|1227459.3.peg.2643"/>
<keyword evidence="2" id="KW-0472">Membrane</keyword>
<evidence type="ECO:0000313" key="4">
    <source>
        <dbReference type="EMBL" id="ELZ79300.1"/>
    </source>
</evidence>
<accession>M0H479</accession>
<organism evidence="4 5">
    <name type="scientific">Haloferax gibbonsii (strain ATCC 33959 / DSM 4427 / JCM 8863 / NBRC 102184 / NCIMB 2188 / Ma 2.38)</name>
    <dbReference type="NCBI Taxonomy" id="1227459"/>
    <lineage>
        <taxon>Archaea</taxon>
        <taxon>Methanobacteriati</taxon>
        <taxon>Methanobacteriota</taxon>
        <taxon>Stenosarchaea group</taxon>
        <taxon>Halobacteria</taxon>
        <taxon>Halobacteriales</taxon>
        <taxon>Haloferacaceae</taxon>
        <taxon>Haloferax</taxon>
    </lineage>
</organism>
<dbReference type="Pfam" id="PF26478">
    <property type="entry name" value="DUF8151"/>
    <property type="match status" value="1"/>
</dbReference>
<protein>
    <recommendedName>
        <fullName evidence="3">DUF8151 domain-containing protein</fullName>
    </recommendedName>
</protein>
<keyword evidence="2" id="KW-1133">Transmembrane helix</keyword>
<name>M0H479_HALGM</name>
<dbReference type="Proteomes" id="UP000011571">
    <property type="component" value="Unassembled WGS sequence"/>
</dbReference>
<sequence length="114" mass="12295">MTESESESERASRATRVPGPKETQRSTESGTTMRSSLVDLLPDLLELLVFSLGSAGLSLAGAYIERFALITFEQGNVEIAAWAVVMGAVALYFAYNVGTDKVRPKLRDVRAALA</sequence>
<feature type="transmembrane region" description="Helical" evidence="2">
    <location>
        <begin position="79"/>
        <end position="97"/>
    </location>
</feature>
<evidence type="ECO:0000256" key="2">
    <source>
        <dbReference type="SAM" id="Phobius"/>
    </source>
</evidence>
<keyword evidence="2" id="KW-0812">Transmembrane</keyword>
<proteinExistence type="predicted"/>